<feature type="transmembrane region" description="Helical" evidence="7">
    <location>
        <begin position="73"/>
        <end position="93"/>
    </location>
</feature>
<dbReference type="InterPro" id="IPR035906">
    <property type="entry name" value="MetI-like_sf"/>
</dbReference>
<dbReference type="Proteomes" id="UP000289794">
    <property type="component" value="Chromosome"/>
</dbReference>
<dbReference type="PANTHER" id="PTHR43005">
    <property type="entry name" value="BLR7065 PROTEIN"/>
    <property type="match status" value="1"/>
</dbReference>
<evidence type="ECO:0000313" key="9">
    <source>
        <dbReference type="EMBL" id="QBE95318.1"/>
    </source>
</evidence>
<dbReference type="PROSITE" id="PS50928">
    <property type="entry name" value="ABC_TM1"/>
    <property type="match status" value="1"/>
</dbReference>
<feature type="transmembrane region" description="Helical" evidence="7">
    <location>
        <begin position="12"/>
        <end position="37"/>
    </location>
</feature>
<evidence type="ECO:0000256" key="6">
    <source>
        <dbReference type="ARBA" id="ARBA00023136"/>
    </source>
</evidence>
<feature type="transmembrane region" description="Helical" evidence="7">
    <location>
        <begin position="257"/>
        <end position="282"/>
    </location>
</feature>
<comment type="similarity">
    <text evidence="7">Belongs to the binding-protein-dependent transport system permease family.</text>
</comment>
<evidence type="ECO:0000256" key="3">
    <source>
        <dbReference type="ARBA" id="ARBA00022475"/>
    </source>
</evidence>
<dbReference type="SUPFAM" id="SSF161098">
    <property type="entry name" value="MetI-like"/>
    <property type="match status" value="1"/>
</dbReference>
<accession>A0A4V0Z725</accession>
<proteinExistence type="inferred from homology"/>
<feature type="transmembrane region" description="Helical" evidence="7">
    <location>
        <begin position="105"/>
        <end position="128"/>
    </location>
</feature>
<evidence type="ECO:0000256" key="4">
    <source>
        <dbReference type="ARBA" id="ARBA00022692"/>
    </source>
</evidence>
<feature type="transmembrane region" description="Helical" evidence="7">
    <location>
        <begin position="157"/>
        <end position="176"/>
    </location>
</feature>
<dbReference type="GO" id="GO:0005886">
    <property type="term" value="C:plasma membrane"/>
    <property type="evidence" value="ECO:0007669"/>
    <property type="project" value="UniProtKB-SubCell"/>
</dbReference>
<gene>
    <name evidence="9" type="primary">lacF_8</name>
    <name evidence="9" type="ORF">PMF13cell1_00839</name>
</gene>
<dbReference type="InterPro" id="IPR000515">
    <property type="entry name" value="MetI-like"/>
</dbReference>
<keyword evidence="2 7" id="KW-0813">Transport</keyword>
<keyword evidence="5 7" id="KW-1133">Transmembrane helix</keyword>
<protein>
    <submittedName>
        <fullName evidence="9">Lactose transport system permease protein LacF</fullName>
    </submittedName>
</protein>
<keyword evidence="6 7" id="KW-0472">Membrane</keyword>
<evidence type="ECO:0000256" key="5">
    <source>
        <dbReference type="ARBA" id="ARBA00022989"/>
    </source>
</evidence>
<reference evidence="9 10" key="1">
    <citation type="submission" date="2019-01" db="EMBL/GenBank/DDBJ databases">
        <title>PMF-metabolizing Aryl O-demethylase.</title>
        <authorList>
            <person name="Kim M."/>
        </authorList>
    </citation>
    <scope>NUCLEOTIDE SEQUENCE [LARGE SCALE GENOMIC DNA]</scope>
    <source>
        <strain evidence="9 10">PMF1</strain>
    </source>
</reference>
<evidence type="ECO:0000313" key="10">
    <source>
        <dbReference type="Proteomes" id="UP000289794"/>
    </source>
</evidence>
<sequence length="289" mass="32297">MKKMILTKDEKKAIPFILPGVLVTALLIVYPLCYVIVMSFSDNAMGGGGFAGFANYTRLFKNPMFTKTIGNTLKWTVGTVSVSFILGTFYAMLINRKGLMAKGFWRSAIFIAWIIPGVVKATAWKWLFTTDGGMVNEMLMQTGIIQDPIPWLTSPKFALAAIIMVQIWACSPYVMLMMTAGLQQLPADLYESADLDGANWYQKLCYITMPLLKDISFICILMLLVWAINEFSLIWIMTNGSQNTTTLSLLVYNQFKVLNLNAASASAVMQLLVTMVFAVLYVKFVVKED</sequence>
<keyword evidence="3" id="KW-1003">Cell membrane</keyword>
<feature type="transmembrane region" description="Helical" evidence="7">
    <location>
        <begin position="215"/>
        <end position="237"/>
    </location>
</feature>
<dbReference type="Pfam" id="PF00528">
    <property type="entry name" value="BPD_transp_1"/>
    <property type="match status" value="1"/>
</dbReference>
<comment type="subcellular location">
    <subcellularLocation>
        <location evidence="1 7">Cell membrane</location>
        <topology evidence="1 7">Multi-pass membrane protein</topology>
    </subcellularLocation>
</comment>
<dbReference type="Gene3D" id="1.10.3720.10">
    <property type="entry name" value="MetI-like"/>
    <property type="match status" value="1"/>
</dbReference>
<evidence type="ECO:0000256" key="2">
    <source>
        <dbReference type="ARBA" id="ARBA00022448"/>
    </source>
</evidence>
<name>A0A4V0Z725_9FIRM</name>
<evidence type="ECO:0000256" key="1">
    <source>
        <dbReference type="ARBA" id="ARBA00004651"/>
    </source>
</evidence>
<dbReference type="KEGG" id="bpro:PMF13cell1_00839"/>
<dbReference type="CDD" id="cd06261">
    <property type="entry name" value="TM_PBP2"/>
    <property type="match status" value="1"/>
</dbReference>
<evidence type="ECO:0000259" key="8">
    <source>
        <dbReference type="PROSITE" id="PS50928"/>
    </source>
</evidence>
<dbReference type="AlphaFoldDB" id="A0A4V0Z725"/>
<organism evidence="9 10">
    <name type="scientific">Blautia producta</name>
    <dbReference type="NCBI Taxonomy" id="33035"/>
    <lineage>
        <taxon>Bacteria</taxon>
        <taxon>Bacillati</taxon>
        <taxon>Bacillota</taxon>
        <taxon>Clostridia</taxon>
        <taxon>Lachnospirales</taxon>
        <taxon>Lachnospiraceae</taxon>
        <taxon>Blautia</taxon>
    </lineage>
</organism>
<dbReference type="EMBL" id="CP035945">
    <property type="protein sequence ID" value="QBE95318.1"/>
    <property type="molecule type" value="Genomic_DNA"/>
</dbReference>
<dbReference type="PANTHER" id="PTHR43005:SF1">
    <property type="entry name" value="SPERMIDINE_PUTRESCINE TRANSPORT SYSTEM PERMEASE PROTEIN"/>
    <property type="match status" value="1"/>
</dbReference>
<keyword evidence="4 7" id="KW-0812">Transmembrane</keyword>
<evidence type="ECO:0000256" key="7">
    <source>
        <dbReference type="RuleBase" id="RU363032"/>
    </source>
</evidence>
<dbReference type="GO" id="GO:0055085">
    <property type="term" value="P:transmembrane transport"/>
    <property type="evidence" value="ECO:0007669"/>
    <property type="project" value="InterPro"/>
</dbReference>
<dbReference type="RefSeq" id="WP_130179909.1">
    <property type="nucleotide sequence ID" value="NZ_CP035945.1"/>
</dbReference>
<feature type="domain" description="ABC transmembrane type-1" evidence="8">
    <location>
        <begin position="69"/>
        <end position="281"/>
    </location>
</feature>